<dbReference type="CDD" id="cd06170">
    <property type="entry name" value="LuxR_C_like"/>
    <property type="match status" value="1"/>
</dbReference>
<dbReference type="eggNOG" id="COG2909">
    <property type="taxonomic scope" value="Bacteria"/>
</dbReference>
<proteinExistence type="predicted"/>
<evidence type="ECO:0000313" key="6">
    <source>
        <dbReference type="Proteomes" id="UP000028123"/>
    </source>
</evidence>
<dbReference type="SUPFAM" id="SSF48452">
    <property type="entry name" value="TPR-like"/>
    <property type="match status" value="1"/>
</dbReference>
<reference evidence="5 6" key="1">
    <citation type="submission" date="2014-06" db="EMBL/GenBank/DDBJ databases">
        <title>Draft genome sequence of Paenibacillus sp. MSt1.</title>
        <authorList>
            <person name="Aw Y.K."/>
            <person name="Ong K.S."/>
            <person name="Gan H.M."/>
            <person name="Lee S.M."/>
        </authorList>
    </citation>
    <scope>NUCLEOTIDE SEQUENCE [LARGE SCALE GENOMIC DNA]</scope>
    <source>
        <strain evidence="5 6">MSt1</strain>
    </source>
</reference>
<dbReference type="SUPFAM" id="SSF52540">
    <property type="entry name" value="P-loop containing nucleoside triphosphate hydrolases"/>
    <property type="match status" value="1"/>
</dbReference>
<protein>
    <recommendedName>
        <fullName evidence="4">HTH luxR-type domain-containing protein</fullName>
    </recommendedName>
</protein>
<dbReference type="InterPro" id="IPR011990">
    <property type="entry name" value="TPR-like_helical_dom_sf"/>
</dbReference>
<dbReference type="InterPro" id="IPR036388">
    <property type="entry name" value="WH-like_DNA-bd_sf"/>
</dbReference>
<dbReference type="PANTHER" id="PTHR44688:SF16">
    <property type="entry name" value="DNA-BINDING TRANSCRIPTIONAL ACTIVATOR DEVR_DOSR"/>
    <property type="match status" value="1"/>
</dbReference>
<dbReference type="Pfam" id="PF17874">
    <property type="entry name" value="TPR_MalT"/>
    <property type="match status" value="1"/>
</dbReference>
<keyword evidence="3" id="KW-0804">Transcription</keyword>
<dbReference type="SMART" id="SM00421">
    <property type="entry name" value="HTH_LUXR"/>
    <property type="match status" value="1"/>
</dbReference>
<dbReference type="GO" id="GO:0006355">
    <property type="term" value="P:regulation of DNA-templated transcription"/>
    <property type="evidence" value="ECO:0007669"/>
    <property type="project" value="InterPro"/>
</dbReference>
<dbReference type="PRINTS" id="PR00038">
    <property type="entry name" value="HTHLUXR"/>
</dbReference>
<dbReference type="InterPro" id="IPR059106">
    <property type="entry name" value="WHD_MalT"/>
</dbReference>
<evidence type="ECO:0000259" key="4">
    <source>
        <dbReference type="PROSITE" id="PS50043"/>
    </source>
</evidence>
<accession>A0A081NUJ3</accession>
<evidence type="ECO:0000256" key="1">
    <source>
        <dbReference type="ARBA" id="ARBA00023015"/>
    </source>
</evidence>
<organism evidence="5 6">
    <name type="scientific">Paenibacillus tyrfis</name>
    <dbReference type="NCBI Taxonomy" id="1501230"/>
    <lineage>
        <taxon>Bacteria</taxon>
        <taxon>Bacillati</taxon>
        <taxon>Bacillota</taxon>
        <taxon>Bacilli</taxon>
        <taxon>Bacillales</taxon>
        <taxon>Paenibacillaceae</taxon>
        <taxon>Paenibacillus</taxon>
    </lineage>
</organism>
<feature type="domain" description="HTH luxR-type" evidence="4">
    <location>
        <begin position="781"/>
        <end position="846"/>
    </location>
</feature>
<dbReference type="Gene3D" id="1.25.40.10">
    <property type="entry name" value="Tetratricopeptide repeat domain"/>
    <property type="match status" value="1"/>
</dbReference>
<gene>
    <name evidence="5" type="ORF">ET33_27965</name>
</gene>
<dbReference type="PROSITE" id="PS50043">
    <property type="entry name" value="HTH_LUXR_2"/>
    <property type="match status" value="1"/>
</dbReference>
<dbReference type="RefSeq" id="WP_036692421.1">
    <property type="nucleotide sequence ID" value="NZ_JNVM01000044.1"/>
</dbReference>
<dbReference type="OrthoDB" id="1137593at2"/>
<dbReference type="PANTHER" id="PTHR44688">
    <property type="entry name" value="DNA-BINDING TRANSCRIPTIONAL ACTIVATOR DEVR_DOSR"/>
    <property type="match status" value="1"/>
</dbReference>
<dbReference type="InterPro" id="IPR041617">
    <property type="entry name" value="TPR_MalT"/>
</dbReference>
<keyword evidence="2" id="KW-0238">DNA-binding</keyword>
<name>A0A081NUJ3_9BACL</name>
<dbReference type="AlphaFoldDB" id="A0A081NUJ3"/>
<evidence type="ECO:0000256" key="3">
    <source>
        <dbReference type="ARBA" id="ARBA00023163"/>
    </source>
</evidence>
<dbReference type="InterPro" id="IPR016032">
    <property type="entry name" value="Sig_transdc_resp-reg_C-effctor"/>
</dbReference>
<dbReference type="Pfam" id="PF00196">
    <property type="entry name" value="GerE"/>
    <property type="match status" value="1"/>
</dbReference>
<sequence length="848" mass="96189">MNNNLNFNSASLNDLGRVVLASKVTIPRSAENDILRPRLIEMLDQSSRFRLTLVTAPAGFGKTTLVSGWVHYRCVKAAWVSLDSGNNELLSFWIDVSYAIDKQFPGFTSIAVPILHSFKGDAAESAIPFFLQELDRITEPCVLIMDDYHVIENSTVHDSLSFVIRHLPEHIRLVLISRTIPPLPLPRLRISKQMVQIDGSHLRFTLKEIQALQKKSMNVLLSPSDLTILEQKTEGWVAGLILAFLSIEGRSDASAFIESFSGSNRYIIDYLVDEVLARQSEELQAFLLQTSILTSICASLAEAVTDQSNALKFLADLERGHMFLNPLDDTRTWYRYHQLFGEMLRDRLNNKLNRIEVEVLHRRAYRWLDQNGLFMESIGHAFQAGDHAAAAECMDRHLHVIIHNGDEAALLHWLGQLTLRDIVDHPNLVHFHAGALAQSGCIEEAMNLMDQALQLLGTKKDLPPEAIKDMEQQMGLFRASIAFYQGNIDALIDHLNATMNELTDTASIVKVTNLSEPLLYRGPLGFGGRLHKVIELSKVPESDKNQAQLVLQDYGFVLVADVYYEWNLLDEAQRILEHALAVHFSPQVLEFVTPGIILLSKIFQARGEWGEAERTIQEMIRHIETYPSKRWLLMLEARLVRLRLVQGDVDTGLRWMEWRNLQSIDKPNVAREYEILTVVRLLLKQGRTEHAVRLLKQLERDVVRANRLGSRIEIALMLALAYKDSGKSLSAMKALEEACHLAAAEGYVRIFIDEGKPLTDLLSKSGLAYAHQLLGIQPESQNLQDVTLTNREQEILRFIAEGRSNDEIARILHLSDGTVKRYTHHLYQKLEVKNRVQAVSRAKELYLL</sequence>
<comment type="caution">
    <text evidence="5">The sequence shown here is derived from an EMBL/GenBank/DDBJ whole genome shotgun (WGS) entry which is preliminary data.</text>
</comment>
<keyword evidence="1" id="KW-0805">Transcription regulation</keyword>
<dbReference type="EMBL" id="JNVM01000044">
    <property type="protein sequence ID" value="KEQ22116.1"/>
    <property type="molecule type" value="Genomic_DNA"/>
</dbReference>
<keyword evidence="6" id="KW-1185">Reference proteome</keyword>
<dbReference type="PROSITE" id="PS00622">
    <property type="entry name" value="HTH_LUXR_1"/>
    <property type="match status" value="1"/>
</dbReference>
<dbReference type="GO" id="GO:0003677">
    <property type="term" value="F:DNA binding"/>
    <property type="evidence" value="ECO:0007669"/>
    <property type="project" value="UniProtKB-KW"/>
</dbReference>
<dbReference type="Pfam" id="PF25873">
    <property type="entry name" value="WHD_MalT"/>
    <property type="match status" value="1"/>
</dbReference>
<evidence type="ECO:0000313" key="5">
    <source>
        <dbReference type="EMBL" id="KEQ22116.1"/>
    </source>
</evidence>
<dbReference type="SUPFAM" id="SSF46894">
    <property type="entry name" value="C-terminal effector domain of the bipartite response regulators"/>
    <property type="match status" value="1"/>
</dbReference>
<evidence type="ECO:0000256" key="2">
    <source>
        <dbReference type="ARBA" id="ARBA00023125"/>
    </source>
</evidence>
<dbReference type="InterPro" id="IPR027417">
    <property type="entry name" value="P-loop_NTPase"/>
</dbReference>
<dbReference type="Gene3D" id="1.10.10.10">
    <property type="entry name" value="Winged helix-like DNA-binding domain superfamily/Winged helix DNA-binding domain"/>
    <property type="match status" value="1"/>
</dbReference>
<dbReference type="InterPro" id="IPR000792">
    <property type="entry name" value="Tscrpt_reg_LuxR_C"/>
</dbReference>
<dbReference type="Proteomes" id="UP000028123">
    <property type="component" value="Unassembled WGS sequence"/>
</dbReference>